<protein>
    <recommendedName>
        <fullName evidence="1">Integrase catalytic domain-containing protein</fullName>
    </recommendedName>
</protein>
<organism evidence="2 3">
    <name type="scientific">Paenibacillus odorifer</name>
    <dbReference type="NCBI Taxonomy" id="189426"/>
    <lineage>
        <taxon>Bacteria</taxon>
        <taxon>Bacillati</taxon>
        <taxon>Bacillota</taxon>
        <taxon>Bacilli</taxon>
        <taxon>Bacillales</taxon>
        <taxon>Paenibacillaceae</taxon>
        <taxon>Paenibacillus</taxon>
    </lineage>
</organism>
<gene>
    <name evidence="2" type="ORF">BJP51_11550</name>
</gene>
<dbReference type="Pfam" id="PF09299">
    <property type="entry name" value="Mu-transpos_C"/>
    <property type="match status" value="1"/>
</dbReference>
<dbReference type="Proteomes" id="UP000187465">
    <property type="component" value="Unassembled WGS sequence"/>
</dbReference>
<name>A0A1R0XEF5_9BACL</name>
<dbReference type="PROSITE" id="PS50994">
    <property type="entry name" value="INTEGRASE"/>
    <property type="match status" value="1"/>
</dbReference>
<accession>A0A1R0XEF5</accession>
<reference evidence="2 3" key="1">
    <citation type="submission" date="2016-10" db="EMBL/GenBank/DDBJ databases">
        <title>Paenibacillus species isolates.</title>
        <authorList>
            <person name="Beno S.M."/>
        </authorList>
    </citation>
    <scope>NUCLEOTIDE SEQUENCE [LARGE SCALE GENOMIC DNA]</scope>
    <source>
        <strain evidence="2 3">FSL H7-0604</strain>
    </source>
</reference>
<dbReference type="RefSeq" id="WP_036685509.1">
    <property type="nucleotide sequence ID" value="NZ_MKQN01000013.1"/>
</dbReference>
<sequence>MAFNQLRLYSECCLYGKIYKVVRVDPPNLWLRRPDGEDLQIAYTDLVNHPTFVPESTMKFERKEEKITYGNIIAKLDDNKRSEVSKRFELIQPLLILEKIKAGNVQAIAQFRDKCKDILLENEEIIVLKQEELINRILEKRGGSRASIMRYLSDYRRAESERESRGLAGLISNKGKGYTGRKDNKMVTICHPEHPEIILDTIFVRLTVKQIEILKETIEKDYLNKYRVSKATIHRLVERRCARVNEPDIKYSTISDIIDRIEKRAVERLRNMKRARAVYDEVARGYADREATCRLDMIQIDHTRLDMQVIDDATGLVIDRPWITLGIDVYSRGPWCLYLSHEDPSINVVRKAIQHGVFAKNTKHEYGTELEWEFFGIPNIIYVDNGMDFKSNEIKRLVNETLQSEIMHRPVKIPHYGAVIERLFGTLNSELIHNIMGTTKSNIVDRGDLNPEKDAFLTLSQLRKILVHYFVDIYPLRPHKGLGNNMSPMAKFRESVSEVGYPEWIDKSDEEKYKIDFLLTDQKPYTRDGVRWDNKIYKSDKCNDLVGTRKTKYTVKYDIDDISKIYLLHPKTKEFIELYCETPPYETVVGVNQYTYKKLLQFLRNEGEGKLKLLPGKAHMHRAWERLAQFISEGMREKKR</sequence>
<proteinExistence type="predicted"/>
<evidence type="ECO:0000259" key="1">
    <source>
        <dbReference type="PROSITE" id="PS50994"/>
    </source>
</evidence>
<dbReference type="GO" id="GO:0003676">
    <property type="term" value="F:nucleic acid binding"/>
    <property type="evidence" value="ECO:0007669"/>
    <property type="project" value="InterPro"/>
</dbReference>
<dbReference type="AlphaFoldDB" id="A0A1R0XEF5"/>
<dbReference type="SUPFAM" id="SSF53098">
    <property type="entry name" value="Ribonuclease H-like"/>
    <property type="match status" value="1"/>
</dbReference>
<dbReference type="Gene3D" id="3.30.420.10">
    <property type="entry name" value="Ribonuclease H-like superfamily/Ribonuclease H"/>
    <property type="match status" value="1"/>
</dbReference>
<comment type="caution">
    <text evidence="2">The sequence shown here is derived from an EMBL/GenBank/DDBJ whole genome shotgun (WGS) entry which is preliminary data.</text>
</comment>
<dbReference type="InterPro" id="IPR012337">
    <property type="entry name" value="RNaseH-like_sf"/>
</dbReference>
<dbReference type="InterPro" id="IPR036397">
    <property type="entry name" value="RNaseH_sf"/>
</dbReference>
<feature type="domain" description="Integrase catalytic" evidence="1">
    <location>
        <begin position="286"/>
        <end position="496"/>
    </location>
</feature>
<evidence type="ECO:0000313" key="3">
    <source>
        <dbReference type="Proteomes" id="UP000187465"/>
    </source>
</evidence>
<dbReference type="InterPro" id="IPR015378">
    <property type="entry name" value="Transposase-like_Mu_C"/>
</dbReference>
<evidence type="ECO:0000313" key="2">
    <source>
        <dbReference type="EMBL" id="OMD33426.1"/>
    </source>
</evidence>
<dbReference type="InterPro" id="IPR001584">
    <property type="entry name" value="Integrase_cat-core"/>
</dbReference>
<dbReference type="GO" id="GO:0015074">
    <property type="term" value="P:DNA integration"/>
    <property type="evidence" value="ECO:0007669"/>
    <property type="project" value="InterPro"/>
</dbReference>
<dbReference type="EMBL" id="MKQP01000011">
    <property type="protein sequence ID" value="OMD33426.1"/>
    <property type="molecule type" value="Genomic_DNA"/>
</dbReference>